<proteinExistence type="predicted"/>
<sequence length="301" mass="32400">MVLAVDLGQSGSRYRTLDSEYVSKRAKQAHESTIDVLNDLFSEIQENLGSTFKSEIVILSITGVYGNVGDPKPYGQLAAKYFGATSVAVMDDGLAGYFGALGNNDGVALSIGSGVVAIAGRRGSYSHADGHGHIFGDLGGGFWLGKAALERVLATQEGRDDAIFLSEFFVSEIKAFESLKSYSDAKAQLLCINSAKTLLEAAEAKNTDAITIRDKGAEYLAKTIRAAWTNVDGMRNEGIAIALLGKLADNKGYIEAIRRRTSSLLPQITLVDPKGNHLDGAIFVAEHVPEDIEPLLRWWQK</sequence>
<dbReference type="Pfam" id="PF01869">
    <property type="entry name" value="BcrAD_BadFG"/>
    <property type="match status" value="1"/>
</dbReference>
<dbReference type="AlphaFoldDB" id="A0A094QAE2"/>
<dbReference type="SUPFAM" id="SSF53067">
    <property type="entry name" value="Actin-like ATPase domain"/>
    <property type="match status" value="1"/>
</dbReference>
<comment type="caution">
    <text evidence="2">The sequence shown here is derived from an EMBL/GenBank/DDBJ whole genome shotgun (WGS) entry which is preliminary data.</text>
</comment>
<organism evidence="2">
    <name type="scientific">freshwater metagenome</name>
    <dbReference type="NCBI Taxonomy" id="449393"/>
    <lineage>
        <taxon>unclassified sequences</taxon>
        <taxon>metagenomes</taxon>
        <taxon>ecological metagenomes</taxon>
    </lineage>
</organism>
<dbReference type="Gene3D" id="3.30.420.40">
    <property type="match status" value="2"/>
</dbReference>
<dbReference type="PANTHER" id="PTHR43190:SF3">
    <property type="entry name" value="N-ACETYL-D-GLUCOSAMINE KINASE"/>
    <property type="match status" value="1"/>
</dbReference>
<protein>
    <recommendedName>
        <fullName evidence="1">ATPase BadF/BadG/BcrA/BcrD type domain-containing protein</fullName>
    </recommendedName>
</protein>
<evidence type="ECO:0000259" key="1">
    <source>
        <dbReference type="Pfam" id="PF01869"/>
    </source>
</evidence>
<evidence type="ECO:0000313" key="2">
    <source>
        <dbReference type="EMBL" id="KGA19074.1"/>
    </source>
</evidence>
<dbReference type="InterPro" id="IPR052519">
    <property type="entry name" value="Euk-type_GlcNAc_Kinase"/>
</dbReference>
<accession>A0A094QAE2</accession>
<dbReference type="PANTHER" id="PTHR43190">
    <property type="entry name" value="N-ACETYL-D-GLUCOSAMINE KINASE"/>
    <property type="match status" value="1"/>
</dbReference>
<gene>
    <name evidence="2" type="ORF">GM50_6500</name>
</gene>
<dbReference type="InterPro" id="IPR043129">
    <property type="entry name" value="ATPase_NBD"/>
</dbReference>
<dbReference type="InterPro" id="IPR002731">
    <property type="entry name" value="ATPase_BadF"/>
</dbReference>
<name>A0A094QAE2_9ZZZZ</name>
<dbReference type="EMBL" id="JNSK01000016">
    <property type="protein sequence ID" value="KGA19074.1"/>
    <property type="molecule type" value="Genomic_DNA"/>
</dbReference>
<reference evidence="2" key="1">
    <citation type="submission" date="2014-05" db="EMBL/GenBank/DDBJ databases">
        <title>Key roles for freshwater Actinobacteria revealed by deep metagenomic sequencing.</title>
        <authorList>
            <person name="Ghai R."/>
            <person name="Mizuno C.M."/>
            <person name="Picazo A."/>
            <person name="Camacho A."/>
            <person name="Rodriguez-Valera F."/>
        </authorList>
    </citation>
    <scope>NUCLEOTIDE SEQUENCE</scope>
</reference>
<feature type="domain" description="ATPase BadF/BadG/BcrA/BcrD type" evidence="1">
    <location>
        <begin position="22"/>
        <end position="265"/>
    </location>
</feature>